<dbReference type="InterPro" id="IPR004839">
    <property type="entry name" value="Aminotransferase_I/II_large"/>
</dbReference>
<dbReference type="InterPro" id="IPR015424">
    <property type="entry name" value="PyrdxlP-dep_Trfase"/>
</dbReference>
<dbReference type="Gene3D" id="3.90.1150.10">
    <property type="entry name" value="Aspartate Aminotransferase, domain 1"/>
    <property type="match status" value="1"/>
</dbReference>
<comment type="cofactor">
    <cofactor evidence="1 4">
        <name>pyridoxal 5'-phosphate</name>
        <dbReference type="ChEBI" id="CHEBI:597326"/>
    </cofactor>
</comment>
<dbReference type="RefSeq" id="WP_160939153.1">
    <property type="nucleotide sequence ID" value="NZ_SNVJ01000027.1"/>
</dbReference>
<keyword evidence="8" id="KW-1185">Reference proteome</keyword>
<organism evidence="7 8">
    <name type="scientific">Teichococcus coralli</name>
    <dbReference type="NCBI Taxonomy" id="2545983"/>
    <lineage>
        <taxon>Bacteria</taxon>
        <taxon>Pseudomonadati</taxon>
        <taxon>Pseudomonadota</taxon>
        <taxon>Alphaproteobacteria</taxon>
        <taxon>Acetobacterales</taxon>
        <taxon>Roseomonadaceae</taxon>
        <taxon>Roseomonas</taxon>
    </lineage>
</organism>
<name>A0A845BKE4_9PROT</name>
<evidence type="ECO:0000313" key="7">
    <source>
        <dbReference type="EMBL" id="MXP65747.1"/>
    </source>
</evidence>
<dbReference type="EMBL" id="SNVJ01000027">
    <property type="protein sequence ID" value="MXP65747.1"/>
    <property type="molecule type" value="Genomic_DNA"/>
</dbReference>
<dbReference type="OrthoDB" id="9763453at2"/>
<dbReference type="NCBIfam" id="NF006604">
    <property type="entry name" value="PRK09148.1"/>
    <property type="match status" value="1"/>
</dbReference>
<proteinExistence type="inferred from homology"/>
<evidence type="ECO:0000256" key="4">
    <source>
        <dbReference type="RuleBase" id="RU000481"/>
    </source>
</evidence>
<evidence type="ECO:0000313" key="8">
    <source>
        <dbReference type="Proteomes" id="UP000460715"/>
    </source>
</evidence>
<comment type="similarity">
    <text evidence="4">Belongs to the class-I pyridoxal-phosphate-dependent aminotransferase family.</text>
</comment>
<dbReference type="PANTHER" id="PTHR42832">
    <property type="entry name" value="AMINO ACID AMINOTRANSFERASE"/>
    <property type="match status" value="1"/>
</dbReference>
<reference evidence="7 8" key="1">
    <citation type="submission" date="2019-03" db="EMBL/GenBank/DDBJ databases">
        <title>Roseomonas sp. a novel Roseomonas species isolated from Sea whip Gorgonian.</title>
        <authorList>
            <person name="Li F."/>
            <person name="Pan X."/>
            <person name="Huang S."/>
            <person name="Li Z."/>
            <person name="Meng B."/>
        </authorList>
    </citation>
    <scope>NUCLEOTIDE SEQUENCE [LARGE SCALE GENOMIC DNA]</scope>
    <source>
        <strain evidence="7 8">M0104</strain>
    </source>
</reference>
<comment type="caution">
    <text evidence="7">The sequence shown here is derived from an EMBL/GenBank/DDBJ whole genome shotgun (WGS) entry which is preliminary data.</text>
</comment>
<sequence length="416" mass="45065">MTEEFHRIRRLPPYVFAEVNQAKARARAAAEDIVDLGMGNPDSPTPPHIVAKLIEAVQNPDTHGYSASKGIPGLRRALAGYYGRRFGVQLDPETEVVATLGSKEGLANLAAAITSPGDTILVPNPSYPIHQFGFIIAGASVRSVPHAPDEEMLRALERAVRHSVPKPTALIVNYPSNPTGLMADLDFYREIVAFARRHEIYVLSDLAYAELYYGDKVPPSILQVPGAKEVAVEFTSMSKTYNMAGWRMGFAAGNPKLIAALTRVKSYLDYGAFTPIQVASVAALNGPQDCIEAMRKLYRERRDVLVKGLKQSGWDVPVPEAGMFVWAPIPPRFRDLGSVEFSKLLLARAKVAVAPGIGFGEHGDGHVRIAMVENTQRIRQALRGIRSFLATDNGGPIGGGPASEPAPHASAELVKE</sequence>
<evidence type="ECO:0000259" key="6">
    <source>
        <dbReference type="Pfam" id="PF00155"/>
    </source>
</evidence>
<feature type="domain" description="Aminotransferase class I/classII large" evidence="6">
    <location>
        <begin position="32"/>
        <end position="383"/>
    </location>
</feature>
<dbReference type="EC" id="2.6.1.-" evidence="4"/>
<keyword evidence="3 4" id="KW-0808">Transferase</keyword>
<gene>
    <name evidence="7" type="ORF">E0493_20565</name>
</gene>
<dbReference type="InterPro" id="IPR050881">
    <property type="entry name" value="LL-DAP_aminotransferase"/>
</dbReference>
<evidence type="ECO:0000256" key="1">
    <source>
        <dbReference type="ARBA" id="ARBA00001933"/>
    </source>
</evidence>
<dbReference type="Pfam" id="PF00155">
    <property type="entry name" value="Aminotran_1_2"/>
    <property type="match status" value="1"/>
</dbReference>
<accession>A0A845BKE4</accession>
<dbReference type="PROSITE" id="PS00105">
    <property type="entry name" value="AA_TRANSFER_CLASS_1"/>
    <property type="match status" value="1"/>
</dbReference>
<feature type="region of interest" description="Disordered" evidence="5">
    <location>
        <begin position="393"/>
        <end position="416"/>
    </location>
</feature>
<dbReference type="InterPro" id="IPR004838">
    <property type="entry name" value="NHTrfase_class1_PyrdxlP-BS"/>
</dbReference>
<evidence type="ECO:0000256" key="2">
    <source>
        <dbReference type="ARBA" id="ARBA00022576"/>
    </source>
</evidence>
<dbReference type="InterPro" id="IPR015421">
    <property type="entry name" value="PyrdxlP-dep_Trfase_major"/>
</dbReference>
<keyword evidence="2 4" id="KW-0032">Aminotransferase</keyword>
<dbReference type="CDD" id="cd00609">
    <property type="entry name" value="AAT_like"/>
    <property type="match status" value="1"/>
</dbReference>
<dbReference type="GO" id="GO:0008483">
    <property type="term" value="F:transaminase activity"/>
    <property type="evidence" value="ECO:0007669"/>
    <property type="project" value="UniProtKB-KW"/>
</dbReference>
<dbReference type="Proteomes" id="UP000460715">
    <property type="component" value="Unassembled WGS sequence"/>
</dbReference>
<evidence type="ECO:0000256" key="3">
    <source>
        <dbReference type="ARBA" id="ARBA00022679"/>
    </source>
</evidence>
<dbReference type="Gene3D" id="3.40.640.10">
    <property type="entry name" value="Type I PLP-dependent aspartate aminotransferase-like (Major domain)"/>
    <property type="match status" value="1"/>
</dbReference>
<feature type="compositionally biased region" description="Low complexity" evidence="5">
    <location>
        <begin position="402"/>
        <end position="416"/>
    </location>
</feature>
<dbReference type="InterPro" id="IPR015422">
    <property type="entry name" value="PyrdxlP-dep_Trfase_small"/>
</dbReference>
<dbReference type="PANTHER" id="PTHR42832:SF1">
    <property type="entry name" value="GLUTAMATE-PYRUVATE AMINOTRANSFERASE ALAC"/>
    <property type="match status" value="1"/>
</dbReference>
<evidence type="ECO:0000256" key="5">
    <source>
        <dbReference type="SAM" id="MobiDB-lite"/>
    </source>
</evidence>
<protein>
    <recommendedName>
        <fullName evidence="4">Aminotransferase</fullName>
        <ecNumber evidence="4">2.6.1.-</ecNumber>
    </recommendedName>
</protein>
<dbReference type="GO" id="GO:0030170">
    <property type="term" value="F:pyridoxal phosphate binding"/>
    <property type="evidence" value="ECO:0007669"/>
    <property type="project" value="InterPro"/>
</dbReference>
<dbReference type="AlphaFoldDB" id="A0A845BKE4"/>
<dbReference type="SUPFAM" id="SSF53383">
    <property type="entry name" value="PLP-dependent transferases"/>
    <property type="match status" value="1"/>
</dbReference>